<evidence type="ECO:0000313" key="3">
    <source>
        <dbReference type="Proteomes" id="UP000002035"/>
    </source>
</evidence>
<dbReference type="SMART" id="SM00256">
    <property type="entry name" value="FBOX"/>
    <property type="match status" value="1"/>
</dbReference>
<evidence type="ECO:0000313" key="2">
    <source>
        <dbReference type="EMBL" id="EEQ33472.1"/>
    </source>
</evidence>
<feature type="domain" description="F-box" evidence="1">
    <location>
        <begin position="373"/>
        <end position="419"/>
    </location>
</feature>
<dbReference type="OMA" id="YENDRYT"/>
<dbReference type="OrthoDB" id="5273847at2759"/>
<gene>
    <name evidence="2" type="ORF">MCYG_06291</name>
</gene>
<organism evidence="2 3">
    <name type="scientific">Arthroderma otae (strain ATCC MYA-4605 / CBS 113480)</name>
    <name type="common">Microsporum canis</name>
    <dbReference type="NCBI Taxonomy" id="554155"/>
    <lineage>
        <taxon>Eukaryota</taxon>
        <taxon>Fungi</taxon>
        <taxon>Dikarya</taxon>
        <taxon>Ascomycota</taxon>
        <taxon>Pezizomycotina</taxon>
        <taxon>Eurotiomycetes</taxon>
        <taxon>Eurotiomycetidae</taxon>
        <taxon>Onygenales</taxon>
        <taxon>Arthrodermataceae</taxon>
        <taxon>Microsporum</taxon>
    </lineage>
</organism>
<dbReference type="Pfam" id="PF24539">
    <property type="entry name" value="DUF7600"/>
    <property type="match status" value="1"/>
</dbReference>
<dbReference type="eggNOG" id="ENOG502SZ3F">
    <property type="taxonomic scope" value="Eukaryota"/>
</dbReference>
<dbReference type="Proteomes" id="UP000002035">
    <property type="component" value="Unassembled WGS sequence"/>
</dbReference>
<dbReference type="VEuPathDB" id="FungiDB:MCYG_06291"/>
<dbReference type="EMBL" id="DS995706">
    <property type="protein sequence ID" value="EEQ33472.1"/>
    <property type="molecule type" value="Genomic_DNA"/>
</dbReference>
<dbReference type="STRING" id="554155.C5FU88"/>
<dbReference type="PROSITE" id="PS50181">
    <property type="entry name" value="FBOX"/>
    <property type="match status" value="1"/>
</dbReference>
<dbReference type="RefSeq" id="XP_002844327.1">
    <property type="nucleotide sequence ID" value="XM_002844281.1"/>
</dbReference>
<protein>
    <recommendedName>
        <fullName evidence="1">F-box domain-containing protein</fullName>
    </recommendedName>
</protein>
<sequence length="810" mass="92534">MSYYLSKPMLKFYYDEIKKPGSMKSTVNNFWNNALLHYFTQEKFYGIEQDQCQLDGTTDGCADFAIRRINNGESRKVVLMKNETQAYHWGEAVEQLTRYLKLVRAEQGSSHVLYAAITIGTYARFYYLEPQEQTLADYPTTRTGDFYELKLNEDEIHNVLSESKVPIRPVPKISRWLTLLNLRTTAMTGTMSPDIFSCVICGYSIWSEERSYWLEEFRAVYSNAKGTFISSVGRYYNPHRGWRASSDSMVRWDDAGDASQHSDVIPVIRQKILQKFYEPDDVPLERLLEICRPLPQCSAGVWLGHDYSGLIILDTKNHYPWEGRVTGRRNILLPCAEEIPYDIAEMSSLFMLSSNPPRTPEASRSIPMIGTNRDCFATLPWELIEAICVNLSVPDILSLVRASRSFHPILTSQTFWATRFEPGKDRELIFEKWNSKENRDWIKLYQLTNRSSSSPGLENRRHIWDLVREFAPSLDSSLDKSHERPLSSNIYDKSHEVTAEILPDPTLSIGGFFNQGCLLFHKQHTAVPPNLSGVAFSITANYITGIRLMSRSQEDICLGYIIKNKETALEVTAISGFILAVDSRGVRAIRAIDGNGNESRWFGNPKDTPITKRLTGFKVITALEIGVDGYKIISIAAAEYQPTVQEKTLRLMALWYPAVPSPELNLNDQYFTGEDPLTGYRPLAWIHFGGPQGCYLRNIKAVCVTRQGNTCCIEFEYDIDLPVEIRKLGRRKVIDYYKTARFEIDGRAGEYITEVAVSTLHKSEGNVYRYRGLETLSSFKVDYHKPREHPQHGFISLGVISELVPMHSHK</sequence>
<keyword evidence="3" id="KW-1185">Reference proteome</keyword>
<accession>C5FU88</accession>
<name>C5FU88_ARTOC</name>
<dbReference type="AlphaFoldDB" id="C5FU88"/>
<dbReference type="InterPro" id="IPR036047">
    <property type="entry name" value="F-box-like_dom_sf"/>
</dbReference>
<reference evidence="3" key="1">
    <citation type="journal article" date="2012" name="MBio">
        <title>Comparative genome analysis of Trichophyton rubrum and related dermatophytes reveals candidate genes involved in infection.</title>
        <authorList>
            <person name="Martinez D.A."/>
            <person name="Oliver B.G."/>
            <person name="Graeser Y."/>
            <person name="Goldberg J.M."/>
            <person name="Li W."/>
            <person name="Martinez-Rossi N.M."/>
            <person name="Monod M."/>
            <person name="Shelest E."/>
            <person name="Barton R.C."/>
            <person name="Birch E."/>
            <person name="Brakhage A.A."/>
            <person name="Chen Z."/>
            <person name="Gurr S.J."/>
            <person name="Heiman D."/>
            <person name="Heitman J."/>
            <person name="Kosti I."/>
            <person name="Rossi A."/>
            <person name="Saif S."/>
            <person name="Samalova M."/>
            <person name="Saunders C.W."/>
            <person name="Shea T."/>
            <person name="Summerbell R.C."/>
            <person name="Xu J."/>
            <person name="Young S."/>
            <person name="Zeng Q."/>
            <person name="Birren B.W."/>
            <person name="Cuomo C.A."/>
            <person name="White T.C."/>
        </authorList>
    </citation>
    <scope>NUCLEOTIDE SEQUENCE [LARGE SCALE GENOMIC DNA]</scope>
    <source>
        <strain evidence="3">ATCC MYA-4605 / CBS 113480</strain>
    </source>
</reference>
<proteinExistence type="predicted"/>
<dbReference type="HOGENOM" id="CLU_012355_0_0_1"/>
<dbReference type="InterPro" id="IPR001810">
    <property type="entry name" value="F-box_dom"/>
</dbReference>
<dbReference type="GeneID" id="9226863"/>
<dbReference type="CDD" id="cd09917">
    <property type="entry name" value="F-box_SF"/>
    <property type="match status" value="1"/>
</dbReference>
<dbReference type="SUPFAM" id="SSF81383">
    <property type="entry name" value="F-box domain"/>
    <property type="match status" value="1"/>
</dbReference>
<dbReference type="InterPro" id="IPR056021">
    <property type="entry name" value="DUF7600"/>
</dbReference>
<evidence type="ECO:0000259" key="1">
    <source>
        <dbReference type="PROSITE" id="PS50181"/>
    </source>
</evidence>